<sequence>MYQPISFRHPHQFSAVTPCFSPIRDSPQFFSRKTPQREKGKTARGGHLQDKKRPLFLSKSVALFSPSSGDRYDVPRCGDPSEVGRTHRVVGSLENEYRCEKSWNPRTRTAAVLQKRVKETNSATESVWITLNSDRKVKLI</sequence>
<gene>
    <name evidence="2" type="ORF">AVEN_107344_1</name>
</gene>
<dbReference type="EMBL" id="BGPR01002102">
    <property type="protein sequence ID" value="GBM67789.1"/>
    <property type="molecule type" value="Genomic_DNA"/>
</dbReference>
<organism evidence="2 3">
    <name type="scientific">Araneus ventricosus</name>
    <name type="common">Orbweaver spider</name>
    <name type="synonym">Epeira ventricosa</name>
    <dbReference type="NCBI Taxonomy" id="182803"/>
    <lineage>
        <taxon>Eukaryota</taxon>
        <taxon>Metazoa</taxon>
        <taxon>Ecdysozoa</taxon>
        <taxon>Arthropoda</taxon>
        <taxon>Chelicerata</taxon>
        <taxon>Arachnida</taxon>
        <taxon>Araneae</taxon>
        <taxon>Araneomorphae</taxon>
        <taxon>Entelegynae</taxon>
        <taxon>Araneoidea</taxon>
        <taxon>Araneidae</taxon>
        <taxon>Araneus</taxon>
    </lineage>
</organism>
<reference evidence="2 3" key="1">
    <citation type="journal article" date="2019" name="Sci. Rep.">
        <title>Orb-weaving spider Araneus ventricosus genome elucidates the spidroin gene catalogue.</title>
        <authorList>
            <person name="Kono N."/>
            <person name="Nakamura H."/>
            <person name="Ohtoshi R."/>
            <person name="Moran D.A.P."/>
            <person name="Shinohara A."/>
            <person name="Yoshida Y."/>
            <person name="Fujiwara M."/>
            <person name="Mori M."/>
            <person name="Tomita M."/>
            <person name="Arakawa K."/>
        </authorList>
    </citation>
    <scope>NUCLEOTIDE SEQUENCE [LARGE SCALE GENOMIC DNA]</scope>
</reference>
<evidence type="ECO:0000256" key="1">
    <source>
        <dbReference type="SAM" id="MobiDB-lite"/>
    </source>
</evidence>
<protein>
    <submittedName>
        <fullName evidence="2">Uncharacterized protein</fullName>
    </submittedName>
</protein>
<feature type="region of interest" description="Disordered" evidence="1">
    <location>
        <begin position="27"/>
        <end position="51"/>
    </location>
</feature>
<feature type="compositionally biased region" description="Basic and acidic residues" evidence="1">
    <location>
        <begin position="35"/>
        <end position="51"/>
    </location>
</feature>
<dbReference type="AlphaFoldDB" id="A0A4Y2HRX2"/>
<keyword evidence="3" id="KW-1185">Reference proteome</keyword>
<dbReference type="Proteomes" id="UP000499080">
    <property type="component" value="Unassembled WGS sequence"/>
</dbReference>
<dbReference type="OrthoDB" id="10594059at2759"/>
<evidence type="ECO:0000313" key="2">
    <source>
        <dbReference type="EMBL" id="GBM67789.1"/>
    </source>
</evidence>
<evidence type="ECO:0000313" key="3">
    <source>
        <dbReference type="Proteomes" id="UP000499080"/>
    </source>
</evidence>
<name>A0A4Y2HRX2_ARAVE</name>
<comment type="caution">
    <text evidence="2">The sequence shown here is derived from an EMBL/GenBank/DDBJ whole genome shotgun (WGS) entry which is preliminary data.</text>
</comment>
<accession>A0A4Y2HRX2</accession>
<proteinExistence type="predicted"/>